<accession>A0A370DJ82</accession>
<evidence type="ECO:0000256" key="2">
    <source>
        <dbReference type="ARBA" id="ARBA00022771"/>
    </source>
</evidence>
<evidence type="ECO:0000313" key="8">
    <source>
        <dbReference type="Proteomes" id="UP000254266"/>
    </source>
</evidence>
<keyword evidence="2" id="KW-0863">Zinc-finger</keyword>
<keyword evidence="3" id="KW-0862">Zinc</keyword>
<organism evidence="7 8">
    <name type="scientific">endosymbiont of Galathealinum brachiosum</name>
    <dbReference type="NCBI Taxonomy" id="2200906"/>
    <lineage>
        <taxon>Bacteria</taxon>
        <taxon>Pseudomonadati</taxon>
        <taxon>Pseudomonadota</taxon>
        <taxon>Gammaproteobacteria</taxon>
        <taxon>sulfur-oxidizing symbionts</taxon>
    </lineage>
</organism>
<evidence type="ECO:0000259" key="5">
    <source>
        <dbReference type="Pfam" id="PF01258"/>
    </source>
</evidence>
<dbReference type="GO" id="GO:0008270">
    <property type="term" value="F:zinc ion binding"/>
    <property type="evidence" value="ECO:0007669"/>
    <property type="project" value="UniProtKB-KW"/>
</dbReference>
<name>A0A370DJ82_9GAMM</name>
<comment type="caution">
    <text evidence="7">The sequence shown here is derived from an EMBL/GenBank/DDBJ whole genome shotgun (WGS) entry which is preliminary data.</text>
</comment>
<dbReference type="SUPFAM" id="SSF109635">
    <property type="entry name" value="DnaK suppressor protein DksA, alpha-hairpin domain"/>
    <property type="match status" value="1"/>
</dbReference>
<proteinExistence type="predicted"/>
<feature type="domain" description="Zinc finger DksA/TraR C4-type" evidence="5">
    <location>
        <begin position="77"/>
        <end position="108"/>
    </location>
</feature>
<sequence>MVESTEYKTQLVALRADLTQRVNAIDKDLHHENEAIEKDFAEQATQLENEEVLNSLNDEAKATVMQIDKALLRINDGRFGLCGECGIEINKQRLDAVPYAEFCIKCAE</sequence>
<evidence type="ECO:0000256" key="3">
    <source>
        <dbReference type="ARBA" id="ARBA00022833"/>
    </source>
</evidence>
<evidence type="ECO:0000313" key="7">
    <source>
        <dbReference type="EMBL" id="RDH84968.1"/>
    </source>
</evidence>
<dbReference type="SUPFAM" id="SSF57716">
    <property type="entry name" value="Glucocorticoid receptor-like (DNA-binding domain)"/>
    <property type="match status" value="1"/>
</dbReference>
<reference evidence="7 8" key="1">
    <citation type="journal article" date="2018" name="ISME J.">
        <title>Endosymbiont genomes yield clues of tubeworm success.</title>
        <authorList>
            <person name="Li Y."/>
            <person name="Liles M.R."/>
            <person name="Halanych K.M."/>
        </authorList>
    </citation>
    <scope>NUCLEOTIDE SEQUENCE [LARGE SCALE GENOMIC DNA]</scope>
    <source>
        <strain evidence="7">A1464</strain>
    </source>
</reference>
<dbReference type="PANTHER" id="PTHR33823">
    <property type="entry name" value="RNA POLYMERASE-BINDING TRANSCRIPTION FACTOR DKSA-RELATED"/>
    <property type="match status" value="1"/>
</dbReference>
<dbReference type="InterPro" id="IPR037187">
    <property type="entry name" value="DnaK_N"/>
</dbReference>
<keyword evidence="8" id="KW-1185">Reference proteome</keyword>
<dbReference type="InterPro" id="IPR000962">
    <property type="entry name" value="Znf_DskA_TraR"/>
</dbReference>
<dbReference type="Gene3D" id="1.20.120.910">
    <property type="entry name" value="DksA, coiled-coil domain"/>
    <property type="match status" value="1"/>
</dbReference>
<dbReference type="EMBL" id="QFXC01000007">
    <property type="protein sequence ID" value="RDH84968.1"/>
    <property type="molecule type" value="Genomic_DNA"/>
</dbReference>
<feature type="zinc finger region" description="dksA C4-type" evidence="4">
    <location>
        <begin position="82"/>
        <end position="106"/>
    </location>
</feature>
<protein>
    <submittedName>
        <fullName evidence="7">Conjugal transfer protein TraR</fullName>
    </submittedName>
</protein>
<dbReference type="Pfam" id="PF21173">
    <property type="entry name" value="DksA-like_N"/>
    <property type="match status" value="1"/>
</dbReference>
<evidence type="ECO:0000256" key="4">
    <source>
        <dbReference type="PROSITE-ProRule" id="PRU00510"/>
    </source>
</evidence>
<dbReference type="PANTHER" id="PTHR33823:SF4">
    <property type="entry name" value="GENERAL STRESS PROTEIN 16O"/>
    <property type="match status" value="1"/>
</dbReference>
<dbReference type="Pfam" id="PF01258">
    <property type="entry name" value="zf-dskA_traR"/>
    <property type="match status" value="1"/>
</dbReference>
<keyword evidence="1" id="KW-0479">Metal-binding</keyword>
<dbReference type="AlphaFoldDB" id="A0A370DJ82"/>
<feature type="domain" description="DnaK suppressor protein-like N-terminal" evidence="6">
    <location>
        <begin position="7"/>
        <end position="74"/>
    </location>
</feature>
<dbReference type="InterPro" id="IPR048487">
    <property type="entry name" value="DksA-like_N"/>
</dbReference>
<gene>
    <name evidence="7" type="ORF">DIZ80_05755</name>
</gene>
<evidence type="ECO:0000259" key="6">
    <source>
        <dbReference type="Pfam" id="PF21173"/>
    </source>
</evidence>
<dbReference type="Proteomes" id="UP000254266">
    <property type="component" value="Unassembled WGS sequence"/>
</dbReference>
<evidence type="ECO:0000256" key="1">
    <source>
        <dbReference type="ARBA" id="ARBA00022723"/>
    </source>
</evidence>
<dbReference type="PROSITE" id="PS51128">
    <property type="entry name" value="ZF_DKSA_2"/>
    <property type="match status" value="1"/>
</dbReference>